<keyword evidence="1 2" id="KW-0175">Coiled coil</keyword>
<dbReference type="Pfam" id="PF15665">
    <property type="entry name" value="FAM184"/>
    <property type="match status" value="1"/>
</dbReference>
<feature type="compositionally biased region" description="Low complexity" evidence="3">
    <location>
        <begin position="1080"/>
        <end position="1094"/>
    </location>
</feature>
<feature type="compositionally biased region" description="Polar residues" evidence="3">
    <location>
        <begin position="587"/>
        <end position="600"/>
    </location>
</feature>
<evidence type="ECO:0000256" key="3">
    <source>
        <dbReference type="SAM" id="MobiDB-lite"/>
    </source>
</evidence>
<dbReference type="PANTHER" id="PTHR18870">
    <property type="entry name" value="PROTEIN TAG-278-RELATED"/>
    <property type="match status" value="1"/>
</dbReference>
<gene>
    <name evidence="5" type="ORF">PR001_g20076</name>
    <name evidence="6" type="ORF">PR003_g21261</name>
</gene>
<dbReference type="EMBL" id="QXFV01001936">
    <property type="protein sequence ID" value="KAE8995636.1"/>
    <property type="molecule type" value="Genomic_DNA"/>
</dbReference>
<reference evidence="5 7" key="1">
    <citation type="submission" date="2018-09" db="EMBL/GenBank/DDBJ databases">
        <title>Genomic investigation of the strawberry pathogen Phytophthora fragariae indicates pathogenicity is determined by transcriptional variation in three key races.</title>
        <authorList>
            <person name="Adams T.M."/>
            <person name="Armitage A.D."/>
            <person name="Sobczyk M.K."/>
            <person name="Bates H.J."/>
            <person name="Dunwell J.M."/>
            <person name="Nellist C.F."/>
            <person name="Harrison R.J."/>
        </authorList>
    </citation>
    <scope>NUCLEOTIDE SEQUENCE [LARGE SCALE GENOMIC DNA]</scope>
    <source>
        <strain evidence="5 7">SCRP249</strain>
        <strain evidence="6 8">SCRP333</strain>
    </source>
</reference>
<feature type="compositionally biased region" description="Basic and acidic residues" evidence="3">
    <location>
        <begin position="601"/>
        <end position="610"/>
    </location>
</feature>
<name>A0A6A3JKG5_9STRA</name>
<dbReference type="InterPro" id="IPR039478">
    <property type="entry name" value="FAM184A/B_N"/>
</dbReference>
<dbReference type="EMBL" id="QXFT01001977">
    <property type="protein sequence ID" value="KAE9306371.1"/>
    <property type="molecule type" value="Genomic_DNA"/>
</dbReference>
<sequence length="1108" mass="126035">MNAGAAAVSAAAAAELHLKMCKKVAQLTKVVFQLNTRNEDFQAEAERTRAAHADEIRKLTQDAVDKMRALQSKLQTQAATAAQREREHVAHRHKLVSEAQQQQRRTQASRAAAEEAFQATVTELEAQVQDARRAFDERVEQLAQLSAANEKERAASAQQAAAAFEAKMDECREKHTDEVEQLVTTSNAKYNAMLEEQLRARDALKAELVSFQHDWEKQRQEALAEHERKRLEQEVTAKTAFDKMKHELVTKIEALLVDVEALRGSETRLREEKETMVKSQQEAARTMKQLELQLSKAQQDAQSVRRDASAHAEELQRMLAVSTDKIDELAQELVTLKQTLQTRDRALLQAQKDLESAQLETLKQNASASELDAQLRQQLREHELQLANSKSEALLASQQIEAGQKHIYKLEQELAAALKSIAEMQTEGASNTLTQAKLKQELARTEAETKQLKLDSERALTLLRQTHESELQDLMSSHTREMKTQRVAAAKQLEQLESRMKEASTKSTDERIAELKRDHQRVLAEHEATWNSAQTKLRDEIATLETQVKASQDQLAAQLQQLADIHKKNADLTRQVENSQQQVTSLQSAKDALQSSTQKSQQERDDTHQRQIRHLESQHGNAIKALATEKTQQEQQHANVVFQLAQEHADALRVTSEQLETQRLKELADQDERMRELYEPQLGKLREDVESLQRALGASTEEATEARRSMEETRLFEQEQLRSAIVGFAERTTADRARAEQISQQEFEKLRQDHSNRERELERRILDESKAQVAGLQAKADADFARLVSDHRQELQTSAQLHAEALQKLQESLNGAQERSILAERADAAKQLAELSSKKDRERSEALREAQAVHDQQFGELRTELDSTKEALTRKTLDWASAMRDGQTTSAALAAKTEEMAQKVATLEKNSREQVETLKMAAKREMDKLLEENLAETKQLSDQFEETRRVMAEKVAYLKTTIAEWQDKYARRESRPEDVARIVELDRFVLEKDALVRRTLDEMAYFKRELLNREEMYNKTFARTPNVGMLQVLKPHVQLQQQMQMQMMNPMHATPPPRSRAKSKTLEQPGELLRRRSERSGLGASPPSTAPSSSNQKALPPLHNNQVS</sequence>
<feature type="coiled-coil region" evidence="2">
    <location>
        <begin position="912"/>
        <end position="939"/>
    </location>
</feature>
<evidence type="ECO:0000313" key="8">
    <source>
        <dbReference type="Proteomes" id="UP000434957"/>
    </source>
</evidence>
<organism evidence="5 7">
    <name type="scientific">Phytophthora rubi</name>
    <dbReference type="NCBI Taxonomy" id="129364"/>
    <lineage>
        <taxon>Eukaryota</taxon>
        <taxon>Sar</taxon>
        <taxon>Stramenopiles</taxon>
        <taxon>Oomycota</taxon>
        <taxon>Peronosporomycetes</taxon>
        <taxon>Peronosporales</taxon>
        <taxon>Peronosporaceae</taxon>
        <taxon>Phytophthora</taxon>
    </lineage>
</organism>
<evidence type="ECO:0000313" key="6">
    <source>
        <dbReference type="EMBL" id="KAE9306371.1"/>
    </source>
</evidence>
<feature type="coiled-coil region" evidence="2">
    <location>
        <begin position="96"/>
        <end position="214"/>
    </location>
</feature>
<feature type="coiled-coil region" evidence="2">
    <location>
        <begin position="792"/>
        <end position="845"/>
    </location>
</feature>
<feature type="coiled-coil region" evidence="2">
    <location>
        <begin position="262"/>
        <end position="455"/>
    </location>
</feature>
<feature type="domain" description="Protein FAM184A/B N-terminal" evidence="4">
    <location>
        <begin position="30"/>
        <end position="242"/>
    </location>
</feature>
<evidence type="ECO:0000259" key="4">
    <source>
        <dbReference type="Pfam" id="PF15665"/>
    </source>
</evidence>
<comment type="caution">
    <text evidence="5">The sequence shown here is derived from an EMBL/GenBank/DDBJ whole genome shotgun (WGS) entry which is preliminary data.</text>
</comment>
<dbReference type="AlphaFoldDB" id="A0A6A3JKG5"/>
<evidence type="ECO:0000256" key="1">
    <source>
        <dbReference type="ARBA" id="ARBA00023054"/>
    </source>
</evidence>
<feature type="region of interest" description="Disordered" evidence="3">
    <location>
        <begin position="1049"/>
        <end position="1108"/>
    </location>
</feature>
<dbReference type="Proteomes" id="UP000429607">
    <property type="component" value="Unassembled WGS sequence"/>
</dbReference>
<dbReference type="PANTHER" id="PTHR18870:SF9">
    <property type="entry name" value="PROTEIN TAG-278-RELATED"/>
    <property type="match status" value="1"/>
</dbReference>
<evidence type="ECO:0000313" key="5">
    <source>
        <dbReference type="EMBL" id="KAE8995636.1"/>
    </source>
</evidence>
<keyword evidence="8" id="KW-1185">Reference proteome</keyword>
<proteinExistence type="predicted"/>
<evidence type="ECO:0000256" key="2">
    <source>
        <dbReference type="SAM" id="Coils"/>
    </source>
</evidence>
<evidence type="ECO:0000313" key="7">
    <source>
        <dbReference type="Proteomes" id="UP000429607"/>
    </source>
</evidence>
<accession>A0A6A3JKG5</accession>
<protein>
    <recommendedName>
        <fullName evidence="4">Protein FAM184A/B N-terminal domain-containing protein</fullName>
    </recommendedName>
</protein>
<feature type="region of interest" description="Disordered" evidence="3">
    <location>
        <begin position="587"/>
        <end position="610"/>
    </location>
</feature>
<dbReference type="Proteomes" id="UP000434957">
    <property type="component" value="Unassembled WGS sequence"/>
</dbReference>